<feature type="active site" description="Nucleophile" evidence="4">
    <location>
        <position position="255"/>
    </location>
</feature>
<dbReference type="InterPro" id="IPR014395">
    <property type="entry name" value="Pen/GL7ACA/AHL_acylase"/>
</dbReference>
<dbReference type="Gene3D" id="3.60.20.10">
    <property type="entry name" value="Glutamine Phosphoribosylpyrophosphate, subunit 1, domain 1"/>
    <property type="match status" value="1"/>
</dbReference>
<sequence length="806" mass="87945">MIPRAVRKPLAILVAVIALVVVVPVLGAGGFLLWLRQQTPAYEGAATVPGLESPVEILRDRNAVPHIFAATERDAYFALGYVHAQDRLWQMETMRRSGAGRLAELVGTRFGDWALRLDRSMRTLGVYRRAEEAYEELSPEARTAFDAYAVGVNAWMETRREALPIEFQLLRHTPEPWRPADSLVWGKLMALQLSGDSRDELFRASALKSLTPEQMRDLFPDSDPTAPVTLAAALDGLDLQKALAALPDLGFDTASNEWALTGARSATGKPIIANDPHLGLEAPILWYLARIVTPEHRIAGATIPGVPLHILGHNGRVAWGFTTTHSDTQDLFIEKLDPQDPGRYLTPDGSADFETRQETIRIAGQPDETLTVRETRHGPVLTTPDAADAAPEGHVLALAFPGLSAADTTAEALYRLNHAADAAAVREALFLHVAPQQNVVYADTAGTLGFLSPALVPVRRGGDGRVPVPGWTGEYDWIGYIPFDALPQAVDPPSGQFVNANNAVVGPGYPYALATEWPDPARAERIVHMLGDGPHTVEEVTAQQMDELSLPARDLLPLMLEPLRSVPDLNGQARAALDRLAGWDGRMDRDRAEPLIFSWWERELVRSVFADELGPLFQSYWDLRPRALHRVLTQAPQWCDDRTTPAREDCTVMLAGSLKSALAEIERRHGADMNGWRWGAEHKAALNHRLLGRVPLLGSVFDLSIPTGGGAFTVNRGTTRVRDPQDPFSHVHGPGLRAVYDLADLGNSRFSIATGQSGNPLSPHWGDLVQGWRDGVGLRLAGDRGTLARDGATLLTLSPTRPGSSP</sequence>
<dbReference type="AlphaFoldDB" id="A0A060DPD1"/>
<evidence type="ECO:0000313" key="6">
    <source>
        <dbReference type="EMBL" id="AIB14697.1"/>
    </source>
</evidence>
<dbReference type="SUPFAM" id="SSF56235">
    <property type="entry name" value="N-terminal nucleophile aminohydrolases (Ntn hydrolases)"/>
    <property type="match status" value="1"/>
</dbReference>
<feature type="binding site" evidence="5">
    <location>
        <position position="327"/>
    </location>
    <ligand>
        <name>Ca(2+)</name>
        <dbReference type="ChEBI" id="CHEBI:29108"/>
    </ligand>
</feature>
<dbReference type="Proteomes" id="UP000027186">
    <property type="component" value="Plasmid AbAZ39_p1"/>
</dbReference>
<protein>
    <submittedName>
        <fullName evidence="6">Acyl-homoserine-lactone acylase</fullName>
    </submittedName>
</protein>
<keyword evidence="3" id="KW-0865">Zymogen</keyword>
<dbReference type="EMBL" id="CP007794">
    <property type="protein sequence ID" value="AIB14697.1"/>
    <property type="molecule type" value="Genomic_DNA"/>
</dbReference>
<feature type="binding site" evidence="5">
    <location>
        <position position="200"/>
    </location>
    <ligand>
        <name>Ca(2+)</name>
        <dbReference type="ChEBI" id="CHEBI:29108"/>
    </ligand>
</feature>
<keyword evidence="5" id="KW-0106">Calcium</keyword>
<evidence type="ECO:0000256" key="1">
    <source>
        <dbReference type="ARBA" id="ARBA00006586"/>
    </source>
</evidence>
<geneLocation type="plasmid" evidence="6 7">
    <name>AbAZ39_p1</name>
</geneLocation>
<gene>
    <name evidence="6" type="ORF">ABAZ39_22635</name>
</gene>
<evidence type="ECO:0000256" key="4">
    <source>
        <dbReference type="PIRSR" id="PIRSR001227-1"/>
    </source>
</evidence>
<dbReference type="InterPro" id="IPR043147">
    <property type="entry name" value="Penicillin_amidase_A-knob"/>
</dbReference>
<evidence type="ECO:0000256" key="3">
    <source>
        <dbReference type="ARBA" id="ARBA00023145"/>
    </source>
</evidence>
<dbReference type="MEROPS" id="S45.003"/>
<proteinExistence type="inferred from homology"/>
<dbReference type="RefSeq" id="WP_040134981.1">
    <property type="nucleotide sequence ID" value="NZ_CP007794.1"/>
</dbReference>
<evidence type="ECO:0000313" key="7">
    <source>
        <dbReference type="Proteomes" id="UP000027186"/>
    </source>
</evidence>
<evidence type="ECO:0000256" key="5">
    <source>
        <dbReference type="PIRSR" id="PIRSR001227-2"/>
    </source>
</evidence>
<dbReference type="KEGG" id="abq:ABAZ39_22635"/>
<comment type="similarity">
    <text evidence="1">Belongs to the peptidase S45 family.</text>
</comment>
<dbReference type="Gene3D" id="1.10.1400.10">
    <property type="match status" value="1"/>
</dbReference>
<name>A0A060DPD1_9PROT</name>
<dbReference type="InterPro" id="IPR043146">
    <property type="entry name" value="Penicillin_amidase_N_B-knob"/>
</dbReference>
<dbReference type="Pfam" id="PF01804">
    <property type="entry name" value="Penicil_amidase"/>
    <property type="match status" value="1"/>
</dbReference>
<dbReference type="InterPro" id="IPR029055">
    <property type="entry name" value="Ntn_hydrolases_N"/>
</dbReference>
<dbReference type="GO" id="GO:0046872">
    <property type="term" value="F:metal ion binding"/>
    <property type="evidence" value="ECO:0007669"/>
    <property type="project" value="UniProtKB-KW"/>
</dbReference>
<organism evidence="6 7">
    <name type="scientific">Azospirillum argentinense</name>
    <dbReference type="NCBI Taxonomy" id="2970906"/>
    <lineage>
        <taxon>Bacteria</taxon>
        <taxon>Pseudomonadati</taxon>
        <taxon>Pseudomonadota</taxon>
        <taxon>Alphaproteobacteria</taxon>
        <taxon>Rhodospirillales</taxon>
        <taxon>Azospirillaceae</taxon>
        <taxon>Azospirillum</taxon>
    </lineage>
</organism>
<dbReference type="PIRSF" id="PIRSF001227">
    <property type="entry name" value="Pen_acylase"/>
    <property type="match status" value="1"/>
</dbReference>
<evidence type="ECO:0000256" key="2">
    <source>
        <dbReference type="ARBA" id="ARBA00022801"/>
    </source>
</evidence>
<comment type="cofactor">
    <cofactor evidence="5">
        <name>Ca(2+)</name>
        <dbReference type="ChEBI" id="CHEBI:29108"/>
    </cofactor>
    <text evidence="5">Binds 1 Ca(2+) ion per dimer.</text>
</comment>
<dbReference type="InterPro" id="IPR002692">
    <property type="entry name" value="S45"/>
</dbReference>
<accession>A0A060DPD1</accession>
<keyword evidence="6" id="KW-0614">Plasmid</keyword>
<keyword evidence="5" id="KW-0479">Metal-binding</keyword>
<dbReference type="PANTHER" id="PTHR34218:SF4">
    <property type="entry name" value="ACYL-HOMOSERINE LACTONE ACYLASE QUIP"/>
    <property type="match status" value="1"/>
</dbReference>
<dbReference type="Gene3D" id="1.10.439.10">
    <property type="entry name" value="Penicillin Amidohydrolase, domain 1"/>
    <property type="match status" value="1"/>
</dbReference>
<feature type="binding site" evidence="5">
    <location>
        <position position="330"/>
    </location>
    <ligand>
        <name>Ca(2+)</name>
        <dbReference type="ChEBI" id="CHEBI:29108"/>
    </ligand>
</feature>
<dbReference type="GO" id="GO:0017000">
    <property type="term" value="P:antibiotic biosynthetic process"/>
    <property type="evidence" value="ECO:0007669"/>
    <property type="project" value="InterPro"/>
</dbReference>
<dbReference type="GO" id="GO:0016811">
    <property type="term" value="F:hydrolase activity, acting on carbon-nitrogen (but not peptide) bonds, in linear amides"/>
    <property type="evidence" value="ECO:0007669"/>
    <property type="project" value="InterPro"/>
</dbReference>
<dbReference type="InterPro" id="IPR023343">
    <property type="entry name" value="Penicillin_amidase_dom1"/>
</dbReference>
<dbReference type="Gene3D" id="2.30.120.10">
    <property type="match status" value="1"/>
</dbReference>
<dbReference type="CDD" id="cd03747">
    <property type="entry name" value="Ntn_PGA_like"/>
    <property type="match status" value="1"/>
</dbReference>
<keyword evidence="2" id="KW-0378">Hydrolase</keyword>
<dbReference type="PANTHER" id="PTHR34218">
    <property type="entry name" value="PEPTIDASE S45 PENICILLIN AMIDASE"/>
    <property type="match status" value="1"/>
</dbReference>
<reference evidence="6 7" key="1">
    <citation type="journal article" date="2014" name="Genome Announc.">
        <title>Complete Genome Sequence of the Model Rhizosphere Strain Azospirillum brasilense Az39, Successfully Applied in Agriculture.</title>
        <authorList>
            <person name="Rivera D."/>
            <person name="Revale S."/>
            <person name="Molina R."/>
            <person name="Gualpa J."/>
            <person name="Puente M."/>
            <person name="Maroniche G."/>
            <person name="Paris G."/>
            <person name="Baker D."/>
            <person name="Clavijo B."/>
            <person name="McLay K."/>
            <person name="Spaepen S."/>
            <person name="Perticari A."/>
            <person name="Vazquez M."/>
            <person name="Wisniewski-Dye F."/>
            <person name="Watkins C."/>
            <person name="Martinez-Abarca F."/>
            <person name="Vanderleyden J."/>
            <person name="Cassan F."/>
        </authorList>
    </citation>
    <scope>NUCLEOTIDE SEQUENCE [LARGE SCALE GENOMIC DNA]</scope>
    <source>
        <strain evidence="6 7">Az39</strain>
        <plasmid evidence="6">AbAZ39_p1</plasmid>
    </source>
</reference>